<keyword evidence="2" id="KW-1185">Reference proteome</keyword>
<dbReference type="EMBL" id="JACATN010000006">
    <property type="protein sequence ID" value="MBT2163128.1"/>
    <property type="molecule type" value="Genomic_DNA"/>
</dbReference>
<accession>A0ABS5WI92</accession>
<comment type="caution">
    <text evidence="1">The sequence shown here is derived from an EMBL/GenBank/DDBJ whole genome shotgun (WGS) entry which is preliminary data.</text>
</comment>
<dbReference type="Proteomes" id="UP000740413">
    <property type="component" value="Unassembled WGS sequence"/>
</dbReference>
<proteinExistence type="predicted"/>
<evidence type="ECO:0000313" key="2">
    <source>
        <dbReference type="Proteomes" id="UP000740413"/>
    </source>
</evidence>
<sequence>MIFKLKDISCKFLTACFIGAFFGATSSINATPKPSENNLNSLLETITPSTQLLWYSGFIGDYPIKLMLKRTHNRDASDSRITDIAYAYDSRKEWIFLEEQYQFKSNSFGGEVKNDGIYAKEKSEGNITGSWKVPFKINETLNGLWYDKNGKPLTVKLTPMYHNVPSGYVRFDYYSDLEPTEITKGNDGLVIEIKRDARLLKQTIYLDPYKEDLYDTVYVDFNYDGYLDLVFGNILFLYNLKTDIYEKSKASDRDEFPELDELYNYDSYAKSFTVRDLRTMTTYISEKGKISPHVSNSYFHNDDGEKVSLDEKYVNSKWEILIKSIEKIYENDDDVIFSVENFELEIDLAKYNNHIYFDPIFYNHTGIDLEFKASAKLFVEITDSNGKIDAHYLHDVSLLGTESDMLNDNKMLFDGNEYILEHWDGPIPFFPANLKNREYQFQLIIKHPLFKEVRSKKEIITLPLDIKKDENVLQLTGNINTQVNGTIHFIWTESKVKATFINSKTQQRIKLIGTVNGNKVNLAEYEKDDKISGYFEGIYKEGVYSGHWLSTNRKISVPFEFKSVE</sequence>
<dbReference type="RefSeq" id="WP_214613102.1">
    <property type="nucleotide sequence ID" value="NZ_JACATN010000006.1"/>
</dbReference>
<evidence type="ECO:0000313" key="1">
    <source>
        <dbReference type="EMBL" id="MBT2163128.1"/>
    </source>
</evidence>
<protein>
    <recommendedName>
        <fullName evidence="3">FG-GAP repeat protein</fullName>
    </recommendedName>
</protein>
<evidence type="ECO:0008006" key="3">
    <source>
        <dbReference type="Google" id="ProtNLM"/>
    </source>
</evidence>
<gene>
    <name evidence="1" type="ORF">HW347_17795</name>
</gene>
<name>A0ABS5WI92_9FLAO</name>
<reference evidence="2" key="1">
    <citation type="submission" date="2023-07" db="EMBL/GenBank/DDBJ databases">
        <title>Zobellia barbeyronii sp. nov., a new marine flavobacterium, isolated from green and red algae.</title>
        <authorList>
            <person name="Nedashkovskaya O.I."/>
            <person name="Otstavnykh N."/>
            <person name="Zhukova N."/>
            <person name="Guzev K."/>
            <person name="Chausova V."/>
            <person name="Tekutyeva L."/>
            <person name="Mikhailov V."/>
            <person name="Isaeva M."/>
        </authorList>
    </citation>
    <scope>NUCLEOTIDE SEQUENCE [LARGE SCALE GENOMIC DNA]</scope>
    <source>
        <strain evidence="2">KMM 6746</strain>
    </source>
</reference>
<organism evidence="1 2">
    <name type="scientific">Zobellia barbeyronii</name>
    <dbReference type="NCBI Taxonomy" id="2748009"/>
    <lineage>
        <taxon>Bacteria</taxon>
        <taxon>Pseudomonadati</taxon>
        <taxon>Bacteroidota</taxon>
        <taxon>Flavobacteriia</taxon>
        <taxon>Flavobacteriales</taxon>
        <taxon>Flavobacteriaceae</taxon>
        <taxon>Zobellia</taxon>
    </lineage>
</organism>